<dbReference type="Pfam" id="PF09954">
    <property type="entry name" value="DUF2188"/>
    <property type="match status" value="1"/>
</dbReference>
<dbReference type="EMBL" id="AVBF01000005">
    <property type="protein sequence ID" value="KGP74062.1"/>
    <property type="molecule type" value="Genomic_DNA"/>
</dbReference>
<organism evidence="1 2">
    <name type="scientific">Pontibacillus yanchengensis Y32</name>
    <dbReference type="NCBI Taxonomy" id="1385514"/>
    <lineage>
        <taxon>Bacteria</taxon>
        <taxon>Bacillati</taxon>
        <taxon>Bacillota</taxon>
        <taxon>Bacilli</taxon>
        <taxon>Bacillales</taxon>
        <taxon>Bacillaceae</taxon>
        <taxon>Pontibacillus</taxon>
    </lineage>
</organism>
<dbReference type="Proteomes" id="UP000030147">
    <property type="component" value="Unassembled WGS sequence"/>
</dbReference>
<keyword evidence="2" id="KW-1185">Reference proteome</keyword>
<dbReference type="AlphaFoldDB" id="A0A0A2TDZ3"/>
<evidence type="ECO:0008006" key="3">
    <source>
        <dbReference type="Google" id="ProtNLM"/>
    </source>
</evidence>
<evidence type="ECO:0000313" key="2">
    <source>
        <dbReference type="Proteomes" id="UP000030147"/>
    </source>
</evidence>
<evidence type="ECO:0000313" key="1">
    <source>
        <dbReference type="EMBL" id="KGP74062.1"/>
    </source>
</evidence>
<sequence>MMNEYTVAPNKDATGWLVKVEDVAPTEHYVDRDSAVEKAEEIAKEHSPSKVYILDKYHEVEEERSF</sequence>
<dbReference type="eggNOG" id="ENOG50337BX">
    <property type="taxonomic scope" value="Bacteria"/>
</dbReference>
<comment type="caution">
    <text evidence="1">The sequence shown here is derived from an EMBL/GenBank/DDBJ whole genome shotgun (WGS) entry which is preliminary data.</text>
</comment>
<protein>
    <recommendedName>
        <fullName evidence="3">DUF2188 domain-containing protein</fullName>
    </recommendedName>
</protein>
<gene>
    <name evidence="1" type="ORF">N782_17120</name>
</gene>
<accession>A0A0A2TDZ3</accession>
<dbReference type="InterPro" id="IPR018691">
    <property type="entry name" value="DUF2188"/>
</dbReference>
<proteinExistence type="predicted"/>
<name>A0A0A2TDZ3_9BACI</name>
<reference evidence="1 2" key="1">
    <citation type="journal article" date="2015" name="Stand. Genomic Sci.">
        <title>High quality draft genome sequence of the moderately halophilic bacterium Pontibacillus yanchengensis Y32(T) and comparison among Pontibacillus genomes.</title>
        <authorList>
            <person name="Huang J."/>
            <person name="Qiao Z.X."/>
            <person name="Tang J.W."/>
            <person name="Wang G."/>
        </authorList>
    </citation>
    <scope>NUCLEOTIDE SEQUENCE [LARGE SCALE GENOMIC DNA]</scope>
    <source>
        <strain evidence="1 2">Y32</strain>
    </source>
</reference>